<dbReference type="GO" id="GO:0000156">
    <property type="term" value="F:phosphorelay response regulator activity"/>
    <property type="evidence" value="ECO:0007669"/>
    <property type="project" value="InterPro"/>
</dbReference>
<organism evidence="4 5">
    <name type="scientific">Pedobacter caeni</name>
    <dbReference type="NCBI Taxonomy" id="288992"/>
    <lineage>
        <taxon>Bacteria</taxon>
        <taxon>Pseudomonadati</taxon>
        <taxon>Bacteroidota</taxon>
        <taxon>Sphingobacteriia</taxon>
        <taxon>Sphingobacteriales</taxon>
        <taxon>Sphingobacteriaceae</taxon>
        <taxon>Pedobacter</taxon>
    </lineage>
</organism>
<keyword evidence="1" id="KW-0597">Phosphoprotein</keyword>
<dbReference type="Gene3D" id="3.40.50.2300">
    <property type="match status" value="1"/>
</dbReference>
<dbReference type="PROSITE" id="PS50930">
    <property type="entry name" value="HTH_LYTTR"/>
    <property type="match status" value="1"/>
</dbReference>
<evidence type="ECO:0000313" key="4">
    <source>
        <dbReference type="EMBL" id="SHE78369.1"/>
    </source>
</evidence>
<name>A0A1M4WAX6_9SPHI</name>
<dbReference type="InterPro" id="IPR001789">
    <property type="entry name" value="Sig_transdc_resp-reg_receiver"/>
</dbReference>
<dbReference type="SUPFAM" id="SSF52172">
    <property type="entry name" value="CheY-like"/>
    <property type="match status" value="1"/>
</dbReference>
<evidence type="ECO:0000313" key="5">
    <source>
        <dbReference type="Proteomes" id="UP000184287"/>
    </source>
</evidence>
<dbReference type="Pfam" id="PF04397">
    <property type="entry name" value="LytTR"/>
    <property type="match status" value="1"/>
</dbReference>
<dbReference type="PANTHER" id="PTHR37299">
    <property type="entry name" value="TRANSCRIPTIONAL REGULATOR-RELATED"/>
    <property type="match status" value="1"/>
</dbReference>
<dbReference type="PANTHER" id="PTHR37299:SF1">
    <property type="entry name" value="STAGE 0 SPORULATION PROTEIN A HOMOLOG"/>
    <property type="match status" value="1"/>
</dbReference>
<sequence>MRTLKAILIDDELKSRDNLRQLLLEYCPNVAIIAEAGSAVEALKLIRELNPDLLFLDIEMGEVSGFDLLKLLNGQQNFEVIFVTAFDKYGIQAVKACAIDYLLKPINILELSNAVEKAAIQINPKKENERLKELVANIDRGDDEQRIAIPLSDKIEFLAIHKIIRLEAEGNYTHIYLDNKKQYLVCKTLKEYQELLEKHNFIRTHQSHLINFRKISAYVKTDGGYIAMDDGSQVPISRQKRDEVLLRIMKGKF</sequence>
<proteinExistence type="predicted"/>
<feature type="domain" description="HTH LytTR-type" evidence="3">
    <location>
        <begin position="147"/>
        <end position="250"/>
    </location>
</feature>
<dbReference type="STRING" id="288992.SAMN04488522_1011203"/>
<dbReference type="SMART" id="SM00448">
    <property type="entry name" value="REC"/>
    <property type="match status" value="1"/>
</dbReference>
<protein>
    <submittedName>
        <fullName evidence="4">Two component transcriptional regulator, LytTR family</fullName>
    </submittedName>
</protein>
<evidence type="ECO:0000256" key="1">
    <source>
        <dbReference type="PROSITE-ProRule" id="PRU00169"/>
    </source>
</evidence>
<dbReference type="Gene3D" id="2.40.50.1020">
    <property type="entry name" value="LytTr DNA-binding domain"/>
    <property type="match status" value="1"/>
</dbReference>
<feature type="modified residue" description="4-aspartylphosphate" evidence="1">
    <location>
        <position position="57"/>
    </location>
</feature>
<keyword evidence="5" id="KW-1185">Reference proteome</keyword>
<reference evidence="5" key="1">
    <citation type="submission" date="2016-11" db="EMBL/GenBank/DDBJ databases">
        <authorList>
            <person name="Varghese N."/>
            <person name="Submissions S."/>
        </authorList>
    </citation>
    <scope>NUCLEOTIDE SEQUENCE [LARGE SCALE GENOMIC DNA]</scope>
    <source>
        <strain evidence="5">DSM 16990</strain>
    </source>
</reference>
<gene>
    <name evidence="4" type="ORF">SAMN04488522_1011203</name>
</gene>
<dbReference type="AlphaFoldDB" id="A0A1M4WAX6"/>
<dbReference type="PROSITE" id="PS50110">
    <property type="entry name" value="RESPONSE_REGULATORY"/>
    <property type="match status" value="1"/>
</dbReference>
<dbReference type="Pfam" id="PF00072">
    <property type="entry name" value="Response_reg"/>
    <property type="match status" value="1"/>
</dbReference>
<feature type="domain" description="Response regulatory" evidence="2">
    <location>
        <begin position="5"/>
        <end position="119"/>
    </location>
</feature>
<dbReference type="OrthoDB" id="9787344at2"/>
<dbReference type="RefSeq" id="WP_073228627.1">
    <property type="nucleotide sequence ID" value="NZ_FQUQ01000001.1"/>
</dbReference>
<accession>A0A1M4WAX6</accession>
<dbReference type="InterPro" id="IPR046947">
    <property type="entry name" value="LytR-like"/>
</dbReference>
<dbReference type="InterPro" id="IPR007492">
    <property type="entry name" value="LytTR_DNA-bd_dom"/>
</dbReference>
<dbReference type="GO" id="GO:0003677">
    <property type="term" value="F:DNA binding"/>
    <property type="evidence" value="ECO:0007669"/>
    <property type="project" value="InterPro"/>
</dbReference>
<evidence type="ECO:0000259" key="2">
    <source>
        <dbReference type="PROSITE" id="PS50110"/>
    </source>
</evidence>
<dbReference type="Proteomes" id="UP000184287">
    <property type="component" value="Unassembled WGS sequence"/>
</dbReference>
<evidence type="ECO:0000259" key="3">
    <source>
        <dbReference type="PROSITE" id="PS50930"/>
    </source>
</evidence>
<dbReference type="SMART" id="SM00850">
    <property type="entry name" value="LytTR"/>
    <property type="match status" value="1"/>
</dbReference>
<dbReference type="EMBL" id="FQUQ01000001">
    <property type="protein sequence ID" value="SHE78369.1"/>
    <property type="molecule type" value="Genomic_DNA"/>
</dbReference>
<dbReference type="InterPro" id="IPR011006">
    <property type="entry name" value="CheY-like_superfamily"/>
</dbReference>